<reference evidence="6 7" key="1">
    <citation type="journal article" date="2013" name="Proc. Natl. Acad. Sci. U.S.A.">
        <title>Fine-scale variation in meiotic recombination in Mimulus inferred from population shotgun sequencing.</title>
        <authorList>
            <person name="Hellsten U."/>
            <person name="Wright K.M."/>
            <person name="Jenkins J."/>
            <person name="Shu S."/>
            <person name="Yuan Y."/>
            <person name="Wessler S.R."/>
            <person name="Schmutz J."/>
            <person name="Willis J.H."/>
            <person name="Rokhsar D.S."/>
        </authorList>
    </citation>
    <scope>NUCLEOTIDE SEQUENCE [LARGE SCALE GENOMIC DNA]</scope>
    <source>
        <strain evidence="7">cv. DUN x IM62</strain>
    </source>
</reference>
<dbReference type="Proteomes" id="UP000030748">
    <property type="component" value="Unassembled WGS sequence"/>
</dbReference>
<dbReference type="SUPFAM" id="SSF47699">
    <property type="entry name" value="Bifunctional inhibitor/lipid-transfer protein/seed storage 2S albumin"/>
    <property type="match status" value="1"/>
</dbReference>
<feature type="domain" description="Bifunctional inhibitor/plant lipid transfer protein/seed storage helical" evidence="5">
    <location>
        <begin position="18"/>
        <end position="106"/>
    </location>
</feature>
<evidence type="ECO:0000256" key="2">
    <source>
        <dbReference type="ARBA" id="ARBA00022448"/>
    </source>
</evidence>
<dbReference type="GO" id="GO:0008289">
    <property type="term" value="F:lipid binding"/>
    <property type="evidence" value="ECO:0007669"/>
    <property type="project" value="UniProtKB-KW"/>
</dbReference>
<dbReference type="EMBL" id="KI632125">
    <property type="protein sequence ID" value="EYU24384.1"/>
    <property type="molecule type" value="Genomic_DNA"/>
</dbReference>
<name>A0A022Q9U8_ERYGU</name>
<dbReference type="InterPro" id="IPR016140">
    <property type="entry name" value="Bifunc_inhib/LTP/seed_store"/>
</dbReference>
<feature type="signal peptide" evidence="4">
    <location>
        <begin position="1"/>
        <end position="24"/>
    </location>
</feature>
<feature type="chain" id="PRO_5001507076" description="Bifunctional inhibitor/plant lipid transfer protein/seed storage helical domain-containing protein" evidence="4">
    <location>
        <begin position="25"/>
        <end position="119"/>
    </location>
</feature>
<dbReference type="PhylomeDB" id="A0A022Q9U8"/>
<sequence>MKSDRKLVCCGIIGFLALAALTVASHAVTTPPCTKAIGKLMPCKDYLVGKANGVTVSCCSSARSIPADSGVIQNLCACLKKAAKDMHIIPERAKALTGLCKLSTPFPVDPRVACTYYVR</sequence>
<organism evidence="6 7">
    <name type="scientific">Erythranthe guttata</name>
    <name type="common">Yellow monkey flower</name>
    <name type="synonym">Mimulus guttatus</name>
    <dbReference type="NCBI Taxonomy" id="4155"/>
    <lineage>
        <taxon>Eukaryota</taxon>
        <taxon>Viridiplantae</taxon>
        <taxon>Streptophyta</taxon>
        <taxon>Embryophyta</taxon>
        <taxon>Tracheophyta</taxon>
        <taxon>Spermatophyta</taxon>
        <taxon>Magnoliopsida</taxon>
        <taxon>eudicotyledons</taxon>
        <taxon>Gunneridae</taxon>
        <taxon>Pentapetalae</taxon>
        <taxon>asterids</taxon>
        <taxon>lamiids</taxon>
        <taxon>Lamiales</taxon>
        <taxon>Phrymaceae</taxon>
        <taxon>Erythranthe</taxon>
    </lineage>
</organism>
<evidence type="ECO:0000259" key="5">
    <source>
        <dbReference type="Pfam" id="PF14368"/>
    </source>
</evidence>
<dbReference type="PANTHER" id="PTHR33076">
    <property type="entry name" value="NON-SPECIFIC LIPID-TRANSFER PROTEIN 2-RELATED"/>
    <property type="match status" value="1"/>
</dbReference>
<dbReference type="InterPro" id="IPR036312">
    <property type="entry name" value="Bifun_inhib/LTP/seed_sf"/>
</dbReference>
<evidence type="ECO:0000256" key="4">
    <source>
        <dbReference type="SAM" id="SignalP"/>
    </source>
</evidence>
<keyword evidence="7" id="KW-1185">Reference proteome</keyword>
<dbReference type="Pfam" id="PF14368">
    <property type="entry name" value="LTP_2"/>
    <property type="match status" value="1"/>
</dbReference>
<dbReference type="GO" id="GO:0006869">
    <property type="term" value="P:lipid transport"/>
    <property type="evidence" value="ECO:0007669"/>
    <property type="project" value="InterPro"/>
</dbReference>
<comment type="similarity">
    <text evidence="1">Belongs to the plant LTP family.</text>
</comment>
<evidence type="ECO:0000256" key="1">
    <source>
        <dbReference type="ARBA" id="ARBA00009748"/>
    </source>
</evidence>
<dbReference type="InterPro" id="IPR000528">
    <property type="entry name" value="Plant_nsLTP"/>
</dbReference>
<gene>
    <name evidence="6" type="ORF">MIMGU_mgv1a016497mg</name>
</gene>
<keyword evidence="4" id="KW-0732">Signal</keyword>
<protein>
    <recommendedName>
        <fullName evidence="5">Bifunctional inhibitor/plant lipid transfer protein/seed storage helical domain-containing protein</fullName>
    </recommendedName>
</protein>
<evidence type="ECO:0000313" key="7">
    <source>
        <dbReference type="Proteomes" id="UP000030748"/>
    </source>
</evidence>
<keyword evidence="2" id="KW-0813">Transport</keyword>
<dbReference type="AlphaFoldDB" id="A0A022Q9U8"/>
<proteinExistence type="inferred from homology"/>
<accession>A0A022Q9U8</accession>
<dbReference type="Gene3D" id="1.10.110.10">
    <property type="entry name" value="Plant lipid-transfer and hydrophobic proteins"/>
    <property type="match status" value="1"/>
</dbReference>
<evidence type="ECO:0000256" key="3">
    <source>
        <dbReference type="ARBA" id="ARBA00023121"/>
    </source>
</evidence>
<keyword evidence="3" id="KW-0446">Lipid-binding</keyword>
<evidence type="ECO:0000313" key="6">
    <source>
        <dbReference type="EMBL" id="EYU24384.1"/>
    </source>
</evidence>